<evidence type="ECO:0000256" key="12">
    <source>
        <dbReference type="ARBA" id="ARBA00023054"/>
    </source>
</evidence>
<evidence type="ECO:0000256" key="14">
    <source>
        <dbReference type="PROSITE-ProRule" id="PRU01389"/>
    </source>
</evidence>
<name>A0A8J2Q7X3_9BILA</name>
<feature type="active site" evidence="14">
    <location>
        <position position="195"/>
    </location>
</feature>
<keyword evidence="7 14" id="KW-0255">Endonuclease</keyword>
<dbReference type="InterPro" id="IPR041175">
    <property type="entry name" value="VLRF1/Vms1"/>
</dbReference>
<evidence type="ECO:0000256" key="2">
    <source>
        <dbReference type="ARBA" id="ARBA00009262"/>
    </source>
</evidence>
<dbReference type="EMBL" id="CAKAEH010001444">
    <property type="protein sequence ID" value="CAG9536343.1"/>
    <property type="molecule type" value="Genomic_DNA"/>
</dbReference>
<evidence type="ECO:0000256" key="10">
    <source>
        <dbReference type="ARBA" id="ARBA00022833"/>
    </source>
</evidence>
<keyword evidence="11 13" id="KW-0040">ANK repeat</keyword>
<evidence type="ECO:0000256" key="13">
    <source>
        <dbReference type="PROSITE-ProRule" id="PRU00023"/>
    </source>
</evidence>
<evidence type="ECO:0000259" key="16">
    <source>
        <dbReference type="PROSITE" id="PS52044"/>
    </source>
</evidence>
<dbReference type="GO" id="GO:0008270">
    <property type="term" value="F:zinc ion binding"/>
    <property type="evidence" value="ECO:0007669"/>
    <property type="project" value="UniProtKB-KW"/>
</dbReference>
<feature type="compositionally biased region" description="Basic residues" evidence="15">
    <location>
        <begin position="509"/>
        <end position="525"/>
    </location>
</feature>
<gene>
    <name evidence="17" type="ORF">CJOHNSTONI_LOCUS6275</name>
</gene>
<evidence type="ECO:0000256" key="7">
    <source>
        <dbReference type="ARBA" id="ARBA00022759"/>
    </source>
</evidence>
<dbReference type="GO" id="GO:0005737">
    <property type="term" value="C:cytoplasm"/>
    <property type="evidence" value="ECO:0007669"/>
    <property type="project" value="UniProtKB-SubCell"/>
</dbReference>
<keyword evidence="6" id="KW-0677">Repeat</keyword>
<comment type="caution">
    <text evidence="17">The sequence shown here is derived from an EMBL/GenBank/DDBJ whole genome shotgun (WGS) entry which is preliminary data.</text>
</comment>
<evidence type="ECO:0000256" key="1">
    <source>
        <dbReference type="ARBA" id="ARBA00004496"/>
    </source>
</evidence>
<dbReference type="PANTHER" id="PTHR16036">
    <property type="entry name" value="ANKYRIN REPEAT AND ZINC FINGER DOMAIN-CONTAINING PROTEIN 1"/>
    <property type="match status" value="1"/>
</dbReference>
<evidence type="ECO:0000256" key="6">
    <source>
        <dbReference type="ARBA" id="ARBA00022737"/>
    </source>
</evidence>
<keyword evidence="18" id="KW-1185">Reference proteome</keyword>
<comment type="similarity">
    <text evidence="2 14">Belongs to the ANKZF1/VMS1 family.</text>
</comment>
<keyword evidence="5" id="KW-0479">Metal-binding</keyword>
<dbReference type="InterPro" id="IPR047139">
    <property type="entry name" value="ANKZ1/VMS1"/>
</dbReference>
<keyword evidence="4 14" id="KW-0540">Nuclease</keyword>
<proteinExistence type="inferred from homology"/>
<comment type="domain">
    <text evidence="14">The VLRF1 domain mediates binding to the 60S ribosomal subunit.</text>
</comment>
<dbReference type="SUPFAM" id="SSF48403">
    <property type="entry name" value="Ankyrin repeat"/>
    <property type="match status" value="1"/>
</dbReference>
<feature type="region of interest" description="Disordered" evidence="15">
    <location>
        <begin position="507"/>
        <end position="528"/>
    </location>
</feature>
<evidence type="ECO:0000256" key="8">
    <source>
        <dbReference type="ARBA" id="ARBA00022771"/>
    </source>
</evidence>
<dbReference type="GO" id="GO:0016787">
    <property type="term" value="F:hydrolase activity"/>
    <property type="evidence" value="ECO:0007669"/>
    <property type="project" value="UniProtKB-KW"/>
</dbReference>
<keyword evidence="9 14" id="KW-0378">Hydrolase</keyword>
<comment type="subcellular location">
    <subcellularLocation>
        <location evidence="1">Cytoplasm</location>
    </subcellularLocation>
</comment>
<dbReference type="GO" id="GO:0036503">
    <property type="term" value="P:ERAD pathway"/>
    <property type="evidence" value="ECO:0007669"/>
    <property type="project" value="TreeGrafter"/>
</dbReference>
<dbReference type="Proteomes" id="UP000746747">
    <property type="component" value="Unassembled WGS sequence"/>
</dbReference>
<keyword evidence="10" id="KW-0862">Zinc</keyword>
<dbReference type="OrthoDB" id="429841at2759"/>
<evidence type="ECO:0000256" key="4">
    <source>
        <dbReference type="ARBA" id="ARBA00022722"/>
    </source>
</evidence>
<protein>
    <recommendedName>
        <fullName evidence="16">VLRF1 domain-containing protein</fullName>
    </recommendedName>
</protein>
<evidence type="ECO:0000256" key="5">
    <source>
        <dbReference type="ARBA" id="ARBA00022723"/>
    </source>
</evidence>
<feature type="domain" description="VLRF1" evidence="16">
    <location>
        <begin position="152"/>
        <end position="294"/>
    </location>
</feature>
<dbReference type="Pfam" id="PF18716">
    <property type="entry name" value="VATC"/>
    <property type="match status" value="1"/>
</dbReference>
<dbReference type="PANTHER" id="PTHR16036:SF2">
    <property type="entry name" value="TRNA ENDONUCLEASE ANKZF1"/>
    <property type="match status" value="1"/>
</dbReference>
<evidence type="ECO:0000256" key="9">
    <source>
        <dbReference type="ARBA" id="ARBA00022801"/>
    </source>
</evidence>
<dbReference type="PROSITE" id="PS50088">
    <property type="entry name" value="ANK_REPEAT"/>
    <property type="match status" value="1"/>
</dbReference>
<dbReference type="InterPro" id="IPR036770">
    <property type="entry name" value="Ankyrin_rpt-contain_sf"/>
</dbReference>
<accession>A0A8J2Q7X3</accession>
<feature type="repeat" description="ANK" evidence="13">
    <location>
        <begin position="422"/>
        <end position="454"/>
    </location>
</feature>
<evidence type="ECO:0000256" key="15">
    <source>
        <dbReference type="SAM" id="MobiDB-lite"/>
    </source>
</evidence>
<dbReference type="InterPro" id="IPR041540">
    <property type="entry name" value="VATC"/>
</dbReference>
<keyword evidence="12" id="KW-0175">Coiled coil</keyword>
<sequence>MVKCTISKISYSINDSRWSDVVVESYDFIGVTEAAQPIESCYERREFGLTCTVCKTPIEEDRADLIAHYKSEWHRHNLRRVLQGRPVLTEDEFEQTISDNNQLSPLDTESDDEIMPLTGGAHAYFISEGTVYSIYRCILLKNEVISQNLFQRPLDCSILLLSAGHFCGGIFKNHELVVHKSFHRYVVRAKQGTAQSISDARGSAAKSAGASVRRYNEKALKDEIQCLLANWSKLLEQSPLIFLRCPMSLRHVFFEQTKNFKLEKCDERLRTIPFETRRPTVDELQRTWSRLKLIRSHGSIVDFNEEQERLRKLRKNRRRLFRRNISGVKYPSSESSLESDNNDNIIDKMKQAEVMRNIPHEENENSEQQETAVSLLSKTNAQALYTFIRMNSVSKLRQLLESSGEMKEDFLKYIRETTFPPASSTFLHIVARRGTVEILEELLLLGCDPAVKDSEGKVPYQVAQNRTVRQAFSKFRSEHPDTFNWNASQIPELATLSEEQLAKEAEKKRIQREKKKQRDKAKKAAHYQEKIEQEQRQKYLALSDREKRALAAERRIATSLQKCCQIVENDGDRCFKCGAVLVPKHFEYCDNHFCSLACLQQHRQEHPPQLIS</sequence>
<dbReference type="PROSITE" id="PS52044">
    <property type="entry name" value="VLRF1"/>
    <property type="match status" value="1"/>
</dbReference>
<keyword evidence="8" id="KW-0863">Zinc-finger</keyword>
<evidence type="ECO:0000256" key="3">
    <source>
        <dbReference type="ARBA" id="ARBA00022490"/>
    </source>
</evidence>
<keyword evidence="3 14" id="KW-0963">Cytoplasm</keyword>
<dbReference type="AlphaFoldDB" id="A0A8J2Q7X3"/>
<dbReference type="GO" id="GO:0004519">
    <property type="term" value="F:endonuclease activity"/>
    <property type="evidence" value="ECO:0007669"/>
    <property type="project" value="UniProtKB-KW"/>
</dbReference>
<evidence type="ECO:0000256" key="11">
    <source>
        <dbReference type="ARBA" id="ARBA00023043"/>
    </source>
</evidence>
<organism evidence="17 18">
    <name type="scientific">Cercopithifilaria johnstoni</name>
    <dbReference type="NCBI Taxonomy" id="2874296"/>
    <lineage>
        <taxon>Eukaryota</taxon>
        <taxon>Metazoa</taxon>
        <taxon>Ecdysozoa</taxon>
        <taxon>Nematoda</taxon>
        <taxon>Chromadorea</taxon>
        <taxon>Rhabditida</taxon>
        <taxon>Spirurina</taxon>
        <taxon>Spiruromorpha</taxon>
        <taxon>Filarioidea</taxon>
        <taxon>Onchocercidae</taxon>
        <taxon>Cercopithifilaria</taxon>
    </lineage>
</organism>
<evidence type="ECO:0000313" key="17">
    <source>
        <dbReference type="EMBL" id="CAG9536343.1"/>
    </source>
</evidence>
<dbReference type="InterPro" id="IPR002110">
    <property type="entry name" value="Ankyrin_rpt"/>
</dbReference>
<dbReference type="Pfam" id="PF18826">
    <property type="entry name" value="bVLRF1"/>
    <property type="match status" value="1"/>
</dbReference>
<reference evidence="17" key="1">
    <citation type="submission" date="2021-09" db="EMBL/GenBank/DDBJ databases">
        <authorList>
            <consortium name="Pathogen Informatics"/>
        </authorList>
    </citation>
    <scope>NUCLEOTIDE SEQUENCE</scope>
</reference>
<dbReference type="Gene3D" id="1.25.40.20">
    <property type="entry name" value="Ankyrin repeat-containing domain"/>
    <property type="match status" value="1"/>
</dbReference>
<evidence type="ECO:0000313" key="18">
    <source>
        <dbReference type="Proteomes" id="UP000746747"/>
    </source>
</evidence>